<dbReference type="EMBL" id="BLXT01004166">
    <property type="protein sequence ID" value="GFO10435.1"/>
    <property type="molecule type" value="Genomic_DNA"/>
</dbReference>
<gene>
    <name evidence="1" type="ORF">PoB_003694000</name>
</gene>
<keyword evidence="2" id="KW-1185">Reference proteome</keyword>
<sequence>MSKCNTDYERANRTTLDELVLSMCLDAWCQKKPDKHKHAIAKVLLESVSYEGNNSGVNVTSLLKKARQDGLYEMVEILCKYEDFERQSGTSGHPALVIAAEKRIDRHTPIVTLIHASSHR</sequence>
<evidence type="ECO:0000313" key="2">
    <source>
        <dbReference type="Proteomes" id="UP000735302"/>
    </source>
</evidence>
<organism evidence="1 2">
    <name type="scientific">Plakobranchus ocellatus</name>
    <dbReference type="NCBI Taxonomy" id="259542"/>
    <lineage>
        <taxon>Eukaryota</taxon>
        <taxon>Metazoa</taxon>
        <taxon>Spiralia</taxon>
        <taxon>Lophotrochozoa</taxon>
        <taxon>Mollusca</taxon>
        <taxon>Gastropoda</taxon>
        <taxon>Heterobranchia</taxon>
        <taxon>Euthyneura</taxon>
        <taxon>Panpulmonata</taxon>
        <taxon>Sacoglossa</taxon>
        <taxon>Placobranchoidea</taxon>
        <taxon>Plakobranchidae</taxon>
        <taxon>Plakobranchus</taxon>
    </lineage>
</organism>
<proteinExistence type="predicted"/>
<dbReference type="Proteomes" id="UP000735302">
    <property type="component" value="Unassembled WGS sequence"/>
</dbReference>
<name>A0AAV4AQ93_9GAST</name>
<reference evidence="1 2" key="1">
    <citation type="journal article" date="2021" name="Elife">
        <title>Chloroplast acquisition without the gene transfer in kleptoplastic sea slugs, Plakobranchus ocellatus.</title>
        <authorList>
            <person name="Maeda T."/>
            <person name="Takahashi S."/>
            <person name="Yoshida T."/>
            <person name="Shimamura S."/>
            <person name="Takaki Y."/>
            <person name="Nagai Y."/>
            <person name="Toyoda A."/>
            <person name="Suzuki Y."/>
            <person name="Arimoto A."/>
            <person name="Ishii H."/>
            <person name="Satoh N."/>
            <person name="Nishiyama T."/>
            <person name="Hasebe M."/>
            <person name="Maruyama T."/>
            <person name="Minagawa J."/>
            <person name="Obokata J."/>
            <person name="Shigenobu S."/>
        </authorList>
    </citation>
    <scope>NUCLEOTIDE SEQUENCE [LARGE SCALE GENOMIC DNA]</scope>
</reference>
<dbReference type="AlphaFoldDB" id="A0AAV4AQ93"/>
<comment type="caution">
    <text evidence="1">The sequence shown here is derived from an EMBL/GenBank/DDBJ whole genome shotgun (WGS) entry which is preliminary data.</text>
</comment>
<evidence type="ECO:0000313" key="1">
    <source>
        <dbReference type="EMBL" id="GFO10435.1"/>
    </source>
</evidence>
<accession>A0AAV4AQ93</accession>
<protein>
    <submittedName>
        <fullName evidence="1">Uncharacterized protein</fullName>
    </submittedName>
</protein>